<reference evidence="1 2" key="1">
    <citation type="submission" date="2017-07" db="EMBL/GenBank/DDBJ databases">
        <title>Annotated genome sequence of Bacterioplanes sanyensis isolated from Red Sea.</title>
        <authorList>
            <person name="Rehman Z.U."/>
        </authorList>
    </citation>
    <scope>NUCLEOTIDE SEQUENCE [LARGE SCALE GENOMIC DNA]</scope>
    <source>
        <strain evidence="1 2">NV9</strain>
    </source>
</reference>
<sequence>MATEYTLQKIMNAPADSYVVIHGKRYEVFILGLFQGEYGDSFVDAVFPLDDVQLGDQATPSRPARLQEGFEGLSIGGQYWKKYDRKASVEGAGKMPFLVF</sequence>
<protein>
    <submittedName>
        <fullName evidence="1">Uncharacterized protein</fullName>
    </submittedName>
</protein>
<proteinExistence type="predicted"/>
<dbReference type="EMBL" id="CP022530">
    <property type="protein sequence ID" value="ASP39793.1"/>
    <property type="molecule type" value="Genomic_DNA"/>
</dbReference>
<gene>
    <name evidence="1" type="ORF">CHH28_14430</name>
</gene>
<organism evidence="1 2">
    <name type="scientific">Bacterioplanes sanyensis</name>
    <dbReference type="NCBI Taxonomy" id="1249553"/>
    <lineage>
        <taxon>Bacteria</taxon>
        <taxon>Pseudomonadati</taxon>
        <taxon>Pseudomonadota</taxon>
        <taxon>Gammaproteobacteria</taxon>
        <taxon>Oceanospirillales</taxon>
        <taxon>Oceanospirillaceae</taxon>
        <taxon>Bacterioplanes</taxon>
    </lineage>
</organism>
<dbReference type="AlphaFoldDB" id="A0A222FNK3"/>
<dbReference type="RefSeq" id="WP_094060967.1">
    <property type="nucleotide sequence ID" value="NZ_CP022530.1"/>
</dbReference>
<dbReference type="Proteomes" id="UP000202440">
    <property type="component" value="Chromosome"/>
</dbReference>
<evidence type="ECO:0000313" key="2">
    <source>
        <dbReference type="Proteomes" id="UP000202440"/>
    </source>
</evidence>
<accession>A0A222FNK3</accession>
<dbReference type="KEGG" id="bsan:CHH28_14430"/>
<evidence type="ECO:0000313" key="1">
    <source>
        <dbReference type="EMBL" id="ASP39793.1"/>
    </source>
</evidence>
<name>A0A222FNK3_9GAMM</name>
<keyword evidence="2" id="KW-1185">Reference proteome</keyword>